<evidence type="ECO:0000256" key="2">
    <source>
        <dbReference type="SAM" id="MobiDB-lite"/>
    </source>
</evidence>
<protein>
    <submittedName>
        <fullName evidence="3">IQ calmodulin-binding domain-containing family protein</fullName>
    </submittedName>
</protein>
<comment type="caution">
    <text evidence="3">The sequence shown here is derived from an EMBL/GenBank/DDBJ whole genome shotgun (WGS) entry which is preliminary data.</text>
</comment>
<dbReference type="PANTHER" id="PTHR12832:SF18">
    <property type="entry name" value="IQ CALMODULIN-BINDING MOTIF DOMAIN PROTEIN (AFU_ORTHOLOGUE AFUA_1G08920)"/>
    <property type="match status" value="1"/>
</dbReference>
<comment type="similarity">
    <text evidence="1">Belongs to the TCP11 family.</text>
</comment>
<feature type="region of interest" description="Disordered" evidence="2">
    <location>
        <begin position="502"/>
        <end position="555"/>
    </location>
</feature>
<gene>
    <name evidence="3" type="ORF">CMEL01_03218</name>
</gene>
<evidence type="ECO:0000313" key="4">
    <source>
        <dbReference type="Proteomes" id="UP001239795"/>
    </source>
</evidence>
<dbReference type="AlphaFoldDB" id="A0AAI9UKP1"/>
<feature type="region of interest" description="Disordered" evidence="2">
    <location>
        <begin position="1"/>
        <end position="106"/>
    </location>
</feature>
<dbReference type="PANTHER" id="PTHR12832">
    <property type="entry name" value="TESTIS-SPECIFIC PROTEIN PBS13 T-COMPLEX 11"/>
    <property type="match status" value="1"/>
</dbReference>
<feature type="compositionally biased region" description="Basic and acidic residues" evidence="2">
    <location>
        <begin position="242"/>
        <end position="251"/>
    </location>
</feature>
<accession>A0AAI9UKP1</accession>
<dbReference type="Proteomes" id="UP001239795">
    <property type="component" value="Unassembled WGS sequence"/>
</dbReference>
<evidence type="ECO:0000313" key="3">
    <source>
        <dbReference type="EMBL" id="KAK1460219.1"/>
    </source>
</evidence>
<dbReference type="EMBL" id="MLGG01000013">
    <property type="protein sequence ID" value="KAK1460219.1"/>
    <property type="molecule type" value="Genomic_DNA"/>
</dbReference>
<sequence length="1016" mass="112495">MRRPSADLSDPSRNLEESVGSPSSAMEGADVDLSMPPTSDEEMDDTDGRIFTPPPHIAARFYRPSQTRRKDSAASSRRNSISSAHSRCSSTQTFTRHGDSDQSKHIAQHLRRTSFLEDRKARLADRAAHAEKVRLRAAMAKASHRDTSLSEERAIAAQQARERNLAEIVASCAEEVKRAKAVAETMKGKREQELVKLRVQMEERLAEAERRREELKGRNATKRARGQSLMSRKPTEASSNTSDEKRARVLSEPEAAEKLQWWWKSLKRRKAVAEFSGLGITIDGVRDTSFDQVLELLAQEEVLVQTARILRICGLQEGETGSVEEMAAVRTFLSAFLILGHPTQVLSNKDGTGDREQVGLSQPQPMPRNDLANPQLQDLVTKARDLLISFENIMSRLTAANNYTPPPTLRSALPEIYATFYNAFLAWKSRDSESLVQLMLLQFVELDMILQTVQESTEDAAAEQYRESIKSNQVQLIVRIKKLAGQEKGKKMIGDAVRKARKARAAKKPTGDMKPRVAENVPGEASATAESLVSPDSQTLTPPPTPAKGHTKPQPIEIKPGFGGLLPDNRIVVHELAINREYRIPSSEYREHHAAVQIPLFAGMRASIEEDNMDASFAYFVIMMRYLKDNLQRLVKPGAYMHTTISEILDVEVAERQFQMGNFSYEKFFTSMANLLPKLCAPFRDDEAKDLVENKLQNGSLVDRVEALTEFVDFMLCDYVNYMFSTAAPQLIESATGYERKRFTGALESGAHDLSAAETAWRSARSKVLAEARKRDPEGINHPKNRPTDDKIYAQLLVDSFTQPAPIAVDKVPEMLGLDYKRMVRLSLASQRIVTTGAILLQCKNLLKRDVRTPWKTEATRITAVLEADHDNVESTVQGVMAALEAGRSMPAATKTHLKALVTKVLKASQDSMKKSIEPTEPVLRLLLARLRGHMNARLTAGSAKEKLNAATTAHEKLAGLGLAEFAVQVREMLDEISKVGAVDRAAHGSWWNEVAAKVAAEGGATGASASAGSSA</sequence>
<feature type="compositionally biased region" description="Low complexity" evidence="2">
    <location>
        <begin position="73"/>
        <end position="87"/>
    </location>
</feature>
<proteinExistence type="inferred from homology"/>
<name>A0AAI9UKP1_9PEZI</name>
<feature type="region of interest" description="Disordered" evidence="2">
    <location>
        <begin position="210"/>
        <end position="251"/>
    </location>
</feature>
<feature type="compositionally biased region" description="Polar residues" evidence="2">
    <location>
        <begin position="528"/>
        <end position="540"/>
    </location>
</feature>
<dbReference type="InterPro" id="IPR008862">
    <property type="entry name" value="Tcp11"/>
</dbReference>
<organism evidence="3 4">
    <name type="scientific">Colletotrichum melonis</name>
    <dbReference type="NCBI Taxonomy" id="1209925"/>
    <lineage>
        <taxon>Eukaryota</taxon>
        <taxon>Fungi</taxon>
        <taxon>Dikarya</taxon>
        <taxon>Ascomycota</taxon>
        <taxon>Pezizomycotina</taxon>
        <taxon>Sordariomycetes</taxon>
        <taxon>Hypocreomycetidae</taxon>
        <taxon>Glomerellales</taxon>
        <taxon>Glomerellaceae</taxon>
        <taxon>Colletotrichum</taxon>
        <taxon>Colletotrichum acutatum species complex</taxon>
    </lineage>
</organism>
<feature type="region of interest" description="Disordered" evidence="2">
    <location>
        <begin position="348"/>
        <end position="372"/>
    </location>
</feature>
<keyword evidence="4" id="KW-1185">Reference proteome</keyword>
<dbReference type="GO" id="GO:0010737">
    <property type="term" value="P:protein kinase A signaling"/>
    <property type="evidence" value="ECO:0007669"/>
    <property type="project" value="TreeGrafter"/>
</dbReference>
<evidence type="ECO:0000256" key="1">
    <source>
        <dbReference type="ARBA" id="ARBA00010954"/>
    </source>
</evidence>
<dbReference type="Pfam" id="PF05794">
    <property type="entry name" value="Tcp11"/>
    <property type="match status" value="1"/>
</dbReference>
<reference evidence="3 4" key="1">
    <citation type="submission" date="2016-10" db="EMBL/GenBank/DDBJ databases">
        <title>The genome sequence of Colletotrichum fioriniae PJ7.</title>
        <authorList>
            <person name="Baroncelli R."/>
        </authorList>
    </citation>
    <scope>NUCLEOTIDE SEQUENCE [LARGE SCALE GENOMIC DNA]</scope>
    <source>
        <strain evidence="3">Col 31</strain>
    </source>
</reference>